<dbReference type="AlphaFoldDB" id="A0A918BBU0"/>
<organism evidence="2 3">
    <name type="scientific">Streptomyces ruber</name>
    <dbReference type="NCBI Taxonomy" id="83378"/>
    <lineage>
        <taxon>Bacteria</taxon>
        <taxon>Bacillati</taxon>
        <taxon>Actinomycetota</taxon>
        <taxon>Actinomycetes</taxon>
        <taxon>Kitasatosporales</taxon>
        <taxon>Streptomycetaceae</taxon>
        <taxon>Streptomyces</taxon>
    </lineage>
</organism>
<comment type="caution">
    <text evidence="2">The sequence shown here is derived from an EMBL/GenBank/DDBJ whole genome shotgun (WGS) entry which is preliminary data.</text>
</comment>
<accession>A0A918BBU0</accession>
<evidence type="ECO:0000313" key="2">
    <source>
        <dbReference type="EMBL" id="GGQ56419.1"/>
    </source>
</evidence>
<keyword evidence="1" id="KW-0732">Signal</keyword>
<dbReference type="PROSITE" id="PS51318">
    <property type="entry name" value="TAT"/>
    <property type="match status" value="1"/>
</dbReference>
<feature type="signal peptide" evidence="1">
    <location>
        <begin position="1"/>
        <end position="32"/>
    </location>
</feature>
<gene>
    <name evidence="2" type="ORF">GCM10010145_28060</name>
</gene>
<evidence type="ECO:0000256" key="1">
    <source>
        <dbReference type="SAM" id="SignalP"/>
    </source>
</evidence>
<protein>
    <recommendedName>
        <fullName evidence="4">Secreted protein</fullName>
    </recommendedName>
</protein>
<dbReference type="InterPro" id="IPR006311">
    <property type="entry name" value="TAT_signal"/>
</dbReference>
<evidence type="ECO:0000313" key="3">
    <source>
        <dbReference type="Proteomes" id="UP000620156"/>
    </source>
</evidence>
<dbReference type="RefSeq" id="WP_189217079.1">
    <property type="nucleotide sequence ID" value="NZ_BMQK01000004.1"/>
</dbReference>
<keyword evidence="3" id="KW-1185">Reference proteome</keyword>
<dbReference type="EMBL" id="BMQK01000004">
    <property type="protein sequence ID" value="GGQ56419.1"/>
    <property type="molecule type" value="Genomic_DNA"/>
</dbReference>
<sequence>MRMIKRGKALAAAAVVAAGFALPLATAGTASADTNLLPHYTSSYLECQTLGNKLAQSGELSGFNCVQQGQWVVMYPW</sequence>
<reference evidence="2" key="1">
    <citation type="journal article" date="2014" name="Int. J. Syst. Evol. Microbiol.">
        <title>Complete genome sequence of Corynebacterium casei LMG S-19264T (=DSM 44701T), isolated from a smear-ripened cheese.</title>
        <authorList>
            <consortium name="US DOE Joint Genome Institute (JGI-PGF)"/>
            <person name="Walter F."/>
            <person name="Albersmeier A."/>
            <person name="Kalinowski J."/>
            <person name="Ruckert C."/>
        </authorList>
    </citation>
    <scope>NUCLEOTIDE SEQUENCE</scope>
    <source>
        <strain evidence="2">JCM 3131</strain>
    </source>
</reference>
<reference evidence="2" key="2">
    <citation type="submission" date="2020-09" db="EMBL/GenBank/DDBJ databases">
        <authorList>
            <person name="Sun Q."/>
            <person name="Ohkuma M."/>
        </authorList>
    </citation>
    <scope>NUCLEOTIDE SEQUENCE</scope>
    <source>
        <strain evidence="2">JCM 3131</strain>
    </source>
</reference>
<feature type="chain" id="PRO_5037526251" description="Secreted protein" evidence="1">
    <location>
        <begin position="33"/>
        <end position="77"/>
    </location>
</feature>
<name>A0A918BBU0_9ACTN</name>
<evidence type="ECO:0008006" key="4">
    <source>
        <dbReference type="Google" id="ProtNLM"/>
    </source>
</evidence>
<dbReference type="Proteomes" id="UP000620156">
    <property type="component" value="Unassembled WGS sequence"/>
</dbReference>
<proteinExistence type="predicted"/>